<evidence type="ECO:0000313" key="1">
    <source>
        <dbReference type="EMBL" id="RPB18305.1"/>
    </source>
</evidence>
<reference evidence="1 2" key="1">
    <citation type="journal article" date="2018" name="Nat. Ecol. Evol.">
        <title>Pezizomycetes genomes reveal the molecular basis of ectomycorrhizal truffle lifestyle.</title>
        <authorList>
            <person name="Murat C."/>
            <person name="Payen T."/>
            <person name="Noel B."/>
            <person name="Kuo A."/>
            <person name="Morin E."/>
            <person name="Chen J."/>
            <person name="Kohler A."/>
            <person name="Krizsan K."/>
            <person name="Balestrini R."/>
            <person name="Da Silva C."/>
            <person name="Montanini B."/>
            <person name="Hainaut M."/>
            <person name="Levati E."/>
            <person name="Barry K.W."/>
            <person name="Belfiori B."/>
            <person name="Cichocki N."/>
            <person name="Clum A."/>
            <person name="Dockter R.B."/>
            <person name="Fauchery L."/>
            <person name="Guy J."/>
            <person name="Iotti M."/>
            <person name="Le Tacon F."/>
            <person name="Lindquist E.A."/>
            <person name="Lipzen A."/>
            <person name="Malagnac F."/>
            <person name="Mello A."/>
            <person name="Molinier V."/>
            <person name="Miyauchi S."/>
            <person name="Poulain J."/>
            <person name="Riccioni C."/>
            <person name="Rubini A."/>
            <person name="Sitrit Y."/>
            <person name="Splivallo R."/>
            <person name="Traeger S."/>
            <person name="Wang M."/>
            <person name="Zifcakova L."/>
            <person name="Wipf D."/>
            <person name="Zambonelli A."/>
            <person name="Paolocci F."/>
            <person name="Nowrousian M."/>
            <person name="Ottonello S."/>
            <person name="Baldrian P."/>
            <person name="Spatafora J.W."/>
            <person name="Henrissat B."/>
            <person name="Nagy L.G."/>
            <person name="Aury J.M."/>
            <person name="Wincker P."/>
            <person name="Grigoriev I.V."/>
            <person name="Bonfante P."/>
            <person name="Martin F.M."/>
        </authorList>
    </citation>
    <scope>NUCLEOTIDE SEQUENCE [LARGE SCALE GENOMIC DNA]</scope>
    <source>
        <strain evidence="1 2">ATCC MYA-4762</strain>
    </source>
</reference>
<accession>A0A3N4LK46</accession>
<dbReference type="OrthoDB" id="5427804at2759"/>
<proteinExistence type="predicted"/>
<name>A0A3N4LK46_9PEZI</name>
<dbReference type="EMBL" id="ML121646">
    <property type="protein sequence ID" value="RPB18305.1"/>
    <property type="molecule type" value="Genomic_DNA"/>
</dbReference>
<sequence>MPPSLMALDVFSGQRTSSVLRSFKEHNMVSAFIPEECTSLLQPMDTTVNAVLKVKICSLMEEEMDLHPEFWEGTCNVGERRILMTQIVGAAWEWIHKKKGKMIHKSFQQAGLSIAIDGSEDNLVKIKELPSLTITDWSGGVLDCNLNWQGKTGSGQIDFSLQGDIVDPDLLDPEETSDIFGKYMLSSEVTSVSTSAAVSSDIFNMDPSLNIT</sequence>
<gene>
    <name evidence="1" type="ORF">L211DRAFT_854242</name>
</gene>
<organism evidence="1 2">
    <name type="scientific">Terfezia boudieri ATCC MYA-4762</name>
    <dbReference type="NCBI Taxonomy" id="1051890"/>
    <lineage>
        <taxon>Eukaryota</taxon>
        <taxon>Fungi</taxon>
        <taxon>Dikarya</taxon>
        <taxon>Ascomycota</taxon>
        <taxon>Pezizomycotina</taxon>
        <taxon>Pezizomycetes</taxon>
        <taxon>Pezizales</taxon>
        <taxon>Pezizaceae</taxon>
        <taxon>Terfezia</taxon>
    </lineage>
</organism>
<dbReference type="AlphaFoldDB" id="A0A3N4LK46"/>
<evidence type="ECO:0008006" key="3">
    <source>
        <dbReference type="Google" id="ProtNLM"/>
    </source>
</evidence>
<dbReference type="Proteomes" id="UP000267821">
    <property type="component" value="Unassembled WGS sequence"/>
</dbReference>
<dbReference type="InParanoid" id="A0A3N4LK46"/>
<protein>
    <recommendedName>
        <fullName evidence="3">DDE-1 domain-containing protein</fullName>
    </recommendedName>
</protein>
<dbReference type="STRING" id="1051890.A0A3N4LK46"/>
<keyword evidence="2" id="KW-1185">Reference proteome</keyword>
<evidence type="ECO:0000313" key="2">
    <source>
        <dbReference type="Proteomes" id="UP000267821"/>
    </source>
</evidence>